<sequence>MPARGSPMTRSSAAKLRSKRKSNGLEETESANVSMTEAVAENAAVSAQDEPSAAKRRKLPVRAKEADEEPEAQEAEDGEENEDEDEEESDDEAPEAISNVQAAVATRQAAQKASQAAAKRAADGKRKRQEKDARLKTQGEARKARDEAAAAAAAAEAGKREEEEAAAQEARKAAVTAPVSKLLPLEFLDSDSEDEQPQKGSTAVPATAKRAASGKSAPVQPHQKRHPRDRQLGTTVYRLLSEGGPTTMAPKLGKRSRRVQQDMLTRNRVGKPVHKGFLIRR</sequence>
<feature type="region of interest" description="Disordered" evidence="1">
    <location>
        <begin position="1"/>
        <end position="234"/>
    </location>
</feature>
<keyword evidence="3" id="KW-1185">Reference proteome</keyword>
<protein>
    <recommendedName>
        <fullName evidence="4">U3 snoRNA associated protein</fullName>
    </recommendedName>
</protein>
<proteinExistence type="predicted"/>
<evidence type="ECO:0000313" key="2">
    <source>
        <dbReference type="EMBL" id="CAK7263409.1"/>
    </source>
</evidence>
<evidence type="ECO:0000313" key="3">
    <source>
        <dbReference type="Proteomes" id="UP001642502"/>
    </source>
</evidence>
<dbReference type="Proteomes" id="UP001642502">
    <property type="component" value="Unassembled WGS sequence"/>
</dbReference>
<feature type="compositionally biased region" description="Basic and acidic residues" evidence="1">
    <location>
        <begin position="120"/>
        <end position="148"/>
    </location>
</feature>
<organism evidence="2 3">
    <name type="scientific">Sporothrix epigloea</name>
    <dbReference type="NCBI Taxonomy" id="1892477"/>
    <lineage>
        <taxon>Eukaryota</taxon>
        <taxon>Fungi</taxon>
        <taxon>Dikarya</taxon>
        <taxon>Ascomycota</taxon>
        <taxon>Pezizomycotina</taxon>
        <taxon>Sordariomycetes</taxon>
        <taxon>Sordariomycetidae</taxon>
        <taxon>Ophiostomatales</taxon>
        <taxon>Ophiostomataceae</taxon>
        <taxon>Sporothrix</taxon>
    </lineage>
</organism>
<comment type="caution">
    <text evidence="2">The sequence shown here is derived from an EMBL/GenBank/DDBJ whole genome shotgun (WGS) entry which is preliminary data.</text>
</comment>
<feature type="compositionally biased region" description="Acidic residues" evidence="1">
    <location>
        <begin position="66"/>
        <end position="94"/>
    </location>
</feature>
<feature type="compositionally biased region" description="Low complexity" evidence="1">
    <location>
        <begin position="101"/>
        <end position="119"/>
    </location>
</feature>
<gene>
    <name evidence="2" type="ORF">SEPCBS119000_000470</name>
</gene>
<dbReference type="InterPro" id="IPR013268">
    <property type="entry name" value="UTP16"/>
</dbReference>
<feature type="region of interest" description="Disordered" evidence="1">
    <location>
        <begin position="241"/>
        <end position="260"/>
    </location>
</feature>
<dbReference type="Pfam" id="PF08297">
    <property type="entry name" value="U3_snoRNA_assoc"/>
    <property type="match status" value="1"/>
</dbReference>
<accession>A0ABP0D5D1</accession>
<dbReference type="EMBL" id="CAWUON010000003">
    <property type="protein sequence ID" value="CAK7263409.1"/>
    <property type="molecule type" value="Genomic_DNA"/>
</dbReference>
<evidence type="ECO:0008006" key="4">
    <source>
        <dbReference type="Google" id="ProtNLM"/>
    </source>
</evidence>
<name>A0ABP0D5D1_9PEZI</name>
<evidence type="ECO:0000256" key="1">
    <source>
        <dbReference type="SAM" id="MobiDB-lite"/>
    </source>
</evidence>
<reference evidence="2 3" key="1">
    <citation type="submission" date="2024-01" db="EMBL/GenBank/DDBJ databases">
        <authorList>
            <person name="Allen C."/>
            <person name="Tagirdzhanova G."/>
        </authorList>
    </citation>
    <scope>NUCLEOTIDE SEQUENCE [LARGE SCALE GENOMIC DNA]</scope>
    <source>
        <strain evidence="2 3">CBS 119000</strain>
    </source>
</reference>